<name>A0A8H6R2K4_9EURO</name>
<proteinExistence type="predicted"/>
<feature type="region of interest" description="Disordered" evidence="1">
    <location>
        <begin position="329"/>
        <end position="371"/>
    </location>
</feature>
<accession>A0A8H6R2K4</accession>
<evidence type="ECO:0000313" key="3">
    <source>
        <dbReference type="Proteomes" id="UP000641853"/>
    </source>
</evidence>
<gene>
    <name evidence="2" type="ORF">CNMCM7691_003657</name>
</gene>
<protein>
    <submittedName>
        <fullName evidence="2">Uncharacterized protein</fullName>
    </submittedName>
</protein>
<feature type="region of interest" description="Disordered" evidence="1">
    <location>
        <begin position="217"/>
        <end position="296"/>
    </location>
</feature>
<feature type="compositionally biased region" description="Polar residues" evidence="1">
    <location>
        <begin position="266"/>
        <end position="279"/>
    </location>
</feature>
<sequence>MAPPTFSNMRDPSSHGAVDPQIITQNNASGAVDASTNPHFDGQNSSTNQFATSLADEYLALIHDGDLAFPPPSSQDTRTGMDAGTRQTHGEVIAGQNSQWGDMTDHNRSHQEASLRYWDPQYVADFNRHSYSHIRTAPVQPPASLFQNSHQVAVHQRSNLQPPGPQNVTAPAYQMIPPDTVNTPAHLETQHYAGVRYRPVYSPPSYTRPNPYMPFPQWGVSPLTNQPRRHHRTQSSSSTASSLPAQQQAPSVGQTTRRRPRPAGETNPQLPRRLSTSQVPRVPAVATATSSSPTMAIGAPHYFTYLTPEDHVQIQRLAELQAYTSSMRTGSAVHGTLRQQSLNDDGIVDRGPPTPKGLDDTTDGRPGPKEDKELTVNLEFNSIKLGSRGGPFALCAVESSNPRCESTCPDTPGCFNMPVLTSYYVFIQLLPWLSSDRVYSVIWRESQSAAPLEWLESVAATLNSKTEASLKGGISDST</sequence>
<evidence type="ECO:0000256" key="1">
    <source>
        <dbReference type="SAM" id="MobiDB-lite"/>
    </source>
</evidence>
<comment type="caution">
    <text evidence="2">The sequence shown here is derived from an EMBL/GenBank/DDBJ whole genome shotgun (WGS) entry which is preliminary data.</text>
</comment>
<feature type="compositionally biased region" description="Low complexity" evidence="1">
    <location>
        <begin position="234"/>
        <end position="251"/>
    </location>
</feature>
<reference evidence="2" key="1">
    <citation type="submission" date="2020-06" db="EMBL/GenBank/DDBJ databases">
        <title>Draft genome sequences of strains closely related to Aspergillus parafelis and Aspergillus hiratsukae.</title>
        <authorList>
            <person name="Dos Santos R.A.C."/>
            <person name="Rivero-Menendez O."/>
            <person name="Steenwyk J.L."/>
            <person name="Mead M.E."/>
            <person name="Goldman G.H."/>
            <person name="Alastruey-Izquierdo A."/>
            <person name="Rokas A."/>
        </authorList>
    </citation>
    <scope>NUCLEOTIDE SEQUENCE</scope>
    <source>
        <strain evidence="2">CNM-CM7691</strain>
    </source>
</reference>
<feature type="region of interest" description="Disordered" evidence="1">
    <location>
        <begin position="1"/>
        <end position="20"/>
    </location>
</feature>
<dbReference type="EMBL" id="JACBAG010001722">
    <property type="protein sequence ID" value="KAF7183458.1"/>
    <property type="molecule type" value="Genomic_DNA"/>
</dbReference>
<keyword evidence="3" id="KW-1185">Reference proteome</keyword>
<dbReference type="Proteomes" id="UP000641853">
    <property type="component" value="Unassembled WGS sequence"/>
</dbReference>
<evidence type="ECO:0000313" key="2">
    <source>
        <dbReference type="EMBL" id="KAF7183458.1"/>
    </source>
</evidence>
<dbReference type="AlphaFoldDB" id="A0A8H6R2K4"/>
<organism evidence="2 3">
    <name type="scientific">Aspergillus felis</name>
    <dbReference type="NCBI Taxonomy" id="1287682"/>
    <lineage>
        <taxon>Eukaryota</taxon>
        <taxon>Fungi</taxon>
        <taxon>Dikarya</taxon>
        <taxon>Ascomycota</taxon>
        <taxon>Pezizomycotina</taxon>
        <taxon>Eurotiomycetes</taxon>
        <taxon>Eurotiomycetidae</taxon>
        <taxon>Eurotiales</taxon>
        <taxon>Aspergillaceae</taxon>
        <taxon>Aspergillus</taxon>
        <taxon>Aspergillus subgen. Fumigati</taxon>
    </lineage>
</organism>
<feature type="compositionally biased region" description="Basic and acidic residues" evidence="1">
    <location>
        <begin position="357"/>
        <end position="371"/>
    </location>
</feature>
<feature type="compositionally biased region" description="Polar residues" evidence="1">
    <location>
        <begin position="1"/>
        <end position="11"/>
    </location>
</feature>